<protein>
    <submittedName>
        <fullName evidence="6">RNA polymerase sigma factor (TIGR02999 family)</fullName>
    </submittedName>
</protein>
<evidence type="ECO:0000256" key="4">
    <source>
        <dbReference type="ARBA" id="ARBA00023163"/>
    </source>
</evidence>
<dbReference type="GO" id="GO:0006352">
    <property type="term" value="P:DNA-templated transcription initiation"/>
    <property type="evidence" value="ECO:0007669"/>
    <property type="project" value="InterPro"/>
</dbReference>
<dbReference type="Gene3D" id="1.10.1740.10">
    <property type="match status" value="1"/>
</dbReference>
<dbReference type="Pfam" id="PF07638">
    <property type="entry name" value="Sigma70_ECF"/>
    <property type="match status" value="1"/>
</dbReference>
<dbReference type="RefSeq" id="WP_182530668.1">
    <property type="nucleotide sequence ID" value="NZ_JACGXL010000002.1"/>
</dbReference>
<keyword evidence="2" id="KW-0805">Transcription regulation</keyword>
<dbReference type="InterPro" id="IPR053812">
    <property type="entry name" value="HTH_Sigma70_ECF-like"/>
</dbReference>
<comment type="similarity">
    <text evidence="1">Belongs to the sigma-70 factor family. ECF subfamily.</text>
</comment>
<dbReference type="CDD" id="cd06171">
    <property type="entry name" value="Sigma70_r4"/>
    <property type="match status" value="1"/>
</dbReference>
<dbReference type="NCBIfam" id="TIGR02999">
    <property type="entry name" value="Sig-70_X6"/>
    <property type="match status" value="1"/>
</dbReference>
<evidence type="ECO:0000313" key="7">
    <source>
        <dbReference type="Proteomes" id="UP000550401"/>
    </source>
</evidence>
<keyword evidence="4" id="KW-0804">Transcription</keyword>
<comment type="caution">
    <text evidence="6">The sequence shown here is derived from an EMBL/GenBank/DDBJ whole genome shotgun (WGS) entry which is preliminary data.</text>
</comment>
<dbReference type="InterPro" id="IPR039425">
    <property type="entry name" value="RNA_pol_sigma-70-like"/>
</dbReference>
<dbReference type="EMBL" id="JACGXL010000002">
    <property type="protein sequence ID" value="MBA8887616.1"/>
    <property type="molecule type" value="Genomic_DNA"/>
</dbReference>
<dbReference type="GO" id="GO:0016987">
    <property type="term" value="F:sigma factor activity"/>
    <property type="evidence" value="ECO:0007669"/>
    <property type="project" value="UniProtKB-KW"/>
</dbReference>
<dbReference type="InterPro" id="IPR036388">
    <property type="entry name" value="WH-like_DNA-bd_sf"/>
</dbReference>
<accession>A0A839EZ38</accession>
<dbReference type="PANTHER" id="PTHR43133:SF39">
    <property type="entry name" value="SIMILAR TO RNA POLYMERASE SIGMA-E FACTOR"/>
    <property type="match status" value="1"/>
</dbReference>
<dbReference type="InterPro" id="IPR011517">
    <property type="entry name" value="RNA_pol_sigma70_ECF-like"/>
</dbReference>
<proteinExistence type="inferred from homology"/>
<evidence type="ECO:0000256" key="1">
    <source>
        <dbReference type="ARBA" id="ARBA00010641"/>
    </source>
</evidence>
<evidence type="ECO:0000313" key="6">
    <source>
        <dbReference type="EMBL" id="MBA8887616.1"/>
    </source>
</evidence>
<dbReference type="Proteomes" id="UP000550401">
    <property type="component" value="Unassembled WGS sequence"/>
</dbReference>
<dbReference type="InterPro" id="IPR013325">
    <property type="entry name" value="RNA_pol_sigma_r2"/>
</dbReference>
<keyword evidence="3" id="KW-0731">Sigma factor</keyword>
<evidence type="ECO:0000256" key="2">
    <source>
        <dbReference type="ARBA" id="ARBA00023015"/>
    </source>
</evidence>
<dbReference type="NCBIfam" id="TIGR02937">
    <property type="entry name" value="sigma70-ECF"/>
    <property type="match status" value="1"/>
</dbReference>
<name>A0A839EZ38_9GAMM</name>
<dbReference type="InterPro" id="IPR013324">
    <property type="entry name" value="RNA_pol_sigma_r3/r4-like"/>
</dbReference>
<reference evidence="6 7" key="1">
    <citation type="submission" date="2020-07" db="EMBL/GenBank/DDBJ databases">
        <title>Genomic Encyclopedia of Type Strains, Phase IV (KMG-V): Genome sequencing to study the core and pangenomes of soil and plant-associated prokaryotes.</title>
        <authorList>
            <person name="Whitman W."/>
        </authorList>
    </citation>
    <scope>NUCLEOTIDE SEQUENCE [LARGE SCALE GENOMIC DNA]</scope>
    <source>
        <strain evidence="6 7">RH2WT43</strain>
    </source>
</reference>
<feature type="domain" description="RNA polymerase sigma-70 ECF-like HTH" evidence="5">
    <location>
        <begin position="7"/>
        <end position="190"/>
    </location>
</feature>
<gene>
    <name evidence="6" type="ORF">FHW12_001830</name>
</gene>
<organism evidence="6 7">
    <name type="scientific">Dokdonella fugitiva</name>
    <dbReference type="NCBI Taxonomy" id="328517"/>
    <lineage>
        <taxon>Bacteria</taxon>
        <taxon>Pseudomonadati</taxon>
        <taxon>Pseudomonadota</taxon>
        <taxon>Gammaproteobacteria</taxon>
        <taxon>Lysobacterales</taxon>
        <taxon>Rhodanobacteraceae</taxon>
        <taxon>Dokdonella</taxon>
    </lineage>
</organism>
<evidence type="ECO:0000256" key="3">
    <source>
        <dbReference type="ARBA" id="ARBA00023082"/>
    </source>
</evidence>
<dbReference type="InterPro" id="IPR014284">
    <property type="entry name" value="RNA_pol_sigma-70_dom"/>
</dbReference>
<dbReference type="AlphaFoldDB" id="A0A839EZ38"/>
<dbReference type="PANTHER" id="PTHR43133">
    <property type="entry name" value="RNA POLYMERASE ECF-TYPE SIGMA FACTO"/>
    <property type="match status" value="1"/>
</dbReference>
<dbReference type="SUPFAM" id="SSF88659">
    <property type="entry name" value="Sigma3 and sigma4 domains of RNA polymerase sigma factors"/>
    <property type="match status" value="1"/>
</dbReference>
<evidence type="ECO:0000259" key="5">
    <source>
        <dbReference type="Pfam" id="PF07638"/>
    </source>
</evidence>
<dbReference type="SUPFAM" id="SSF88946">
    <property type="entry name" value="Sigma2 domain of RNA polymerase sigma factors"/>
    <property type="match status" value="1"/>
</dbReference>
<dbReference type="Gene3D" id="1.10.10.10">
    <property type="entry name" value="Winged helix-like DNA-binding domain superfamily/Winged helix DNA-binding domain"/>
    <property type="match status" value="1"/>
</dbReference>
<sequence>MPTPDSDEITALLHRWRNGGSKDDELALFTHLYPLLRQLAAHRLRRSAPMTWQPTDLIGEAYARLFPGQRADFRNRQHFLAIAARVMRRVVADHFRERGAEKRGGAQAPLSLDELGGEVDVADGGSLADLVEVDRLIDELSSIDARAAEIVELRYFAGLTVPEVGDVLDVSERTVKRSWQFARAWLHARLEPGAPAAGT</sequence>
<keyword evidence="7" id="KW-1185">Reference proteome</keyword>